<dbReference type="PANTHER" id="PTHR33362:SF5">
    <property type="entry name" value="C4-DICARBOXYLATE TRAP TRANSPORTER LARGE PERMEASE PROTEIN DCTM"/>
    <property type="match status" value="1"/>
</dbReference>
<comment type="caution">
    <text evidence="10">The sequence shown here is derived from an EMBL/GenBank/DDBJ whole genome shotgun (WGS) entry which is preliminary data.</text>
</comment>
<evidence type="ECO:0000313" key="10">
    <source>
        <dbReference type="EMBL" id="GGP66339.1"/>
    </source>
</evidence>
<feature type="transmembrane region" description="Helical" evidence="8">
    <location>
        <begin position="55"/>
        <end position="76"/>
    </location>
</feature>
<feature type="transmembrane region" description="Helical" evidence="8">
    <location>
        <begin position="215"/>
        <end position="235"/>
    </location>
</feature>
<feature type="transmembrane region" description="Helical" evidence="8">
    <location>
        <begin position="88"/>
        <end position="108"/>
    </location>
</feature>
<feature type="transmembrane region" description="Helical" evidence="8">
    <location>
        <begin position="426"/>
        <end position="448"/>
    </location>
</feature>
<proteinExistence type="predicted"/>
<feature type="domain" description="TRAP C4-dicarboxylate transport system permease DctM subunit" evidence="9">
    <location>
        <begin position="7"/>
        <end position="451"/>
    </location>
</feature>
<gene>
    <name evidence="10" type="primary">dctM</name>
    <name evidence="10" type="ORF">GCM10009409_34550</name>
</gene>
<comment type="subcellular location">
    <subcellularLocation>
        <location evidence="1 7">Cell inner membrane</location>
        <topology evidence="1 7">Multi-pass membrane protein</topology>
    </subcellularLocation>
</comment>
<evidence type="ECO:0000256" key="6">
    <source>
        <dbReference type="ARBA" id="ARBA00023136"/>
    </source>
</evidence>
<feature type="transmembrane region" description="Helical" evidence="8">
    <location>
        <begin position="7"/>
        <end position="35"/>
    </location>
</feature>
<keyword evidence="2" id="KW-1003">Cell membrane</keyword>
<evidence type="ECO:0000256" key="3">
    <source>
        <dbReference type="ARBA" id="ARBA00022519"/>
    </source>
</evidence>
<protein>
    <submittedName>
        <fullName evidence="10">C4-dicarboxylate ABC transporter permease</fullName>
    </submittedName>
</protein>
<feature type="transmembrane region" description="Helical" evidence="8">
    <location>
        <begin position="114"/>
        <end position="132"/>
    </location>
</feature>
<dbReference type="InterPro" id="IPR004681">
    <property type="entry name" value="TRAP_DctM"/>
</dbReference>
<dbReference type="Proteomes" id="UP000654367">
    <property type="component" value="Unassembled WGS sequence"/>
</dbReference>
<comment type="function">
    <text evidence="7">Part of the tripartite ATP-independent periplasmic (TRAP) transport system.</text>
</comment>
<evidence type="ECO:0000256" key="4">
    <source>
        <dbReference type="ARBA" id="ARBA00022692"/>
    </source>
</evidence>
<keyword evidence="11" id="KW-1185">Reference proteome</keyword>
<sequence>MTIATLFITLLICMMIGMPIAIALGFSSMLTILLFSNDSLASIALKLYESTSEHYTLLAIPFFILSSAFLSTGGVARRIIDFAMDSVGHIRGGLAMASVMACMLFAAVSGSSPATVAAIGSIVIVGMVRAGYPEKFAAGVITTSGTLGILIPPSIVMLVYAAATEVSAARMFMAGLIPGLMMGLILMLAIYIVARIKKLPSRPFPGIKALSISSAKAMGGLALILIVLGSIYGGVASPTEAAAVACVYAYFIAVFGYRDIGPLKNVAWRNQQESIITASVRNIGYMLLAVIKTPADKEIRNVVRDGAKVSIMLLFIIANAMLFAHVLTTERIPHIIAEAIVSLGLPAWGFLIIVNLLLLAAGNFMEPSAILLIMAPILFPIATQLGIDPIHLGIIMVVNMEIGMLTPPVGLNLFVTAGITGKSMGWVIQSCLPWLVLLLGFLILITYIPQISLFLPEYIDKLNGY</sequence>
<feature type="transmembrane region" description="Helical" evidence="8">
    <location>
        <begin position="241"/>
        <end position="260"/>
    </location>
</feature>
<feature type="transmembrane region" description="Helical" evidence="8">
    <location>
        <begin position="139"/>
        <end position="163"/>
    </location>
</feature>
<dbReference type="EMBL" id="BMQV01000049">
    <property type="protein sequence ID" value="GGP66339.1"/>
    <property type="molecule type" value="Genomic_DNA"/>
</dbReference>
<dbReference type="PIRSF" id="PIRSF006066">
    <property type="entry name" value="HI0050"/>
    <property type="match status" value="1"/>
</dbReference>
<dbReference type="PANTHER" id="PTHR33362">
    <property type="entry name" value="SIALIC ACID TRAP TRANSPORTER PERMEASE PROTEIN SIAT-RELATED"/>
    <property type="match status" value="1"/>
</dbReference>
<evidence type="ECO:0000256" key="5">
    <source>
        <dbReference type="ARBA" id="ARBA00022989"/>
    </source>
</evidence>
<evidence type="ECO:0000256" key="1">
    <source>
        <dbReference type="ARBA" id="ARBA00004429"/>
    </source>
</evidence>
<evidence type="ECO:0000259" key="9">
    <source>
        <dbReference type="Pfam" id="PF06808"/>
    </source>
</evidence>
<reference evidence="11" key="1">
    <citation type="journal article" date="2019" name="Int. J. Syst. Evol. Microbiol.">
        <title>The Global Catalogue of Microorganisms (GCM) 10K type strain sequencing project: providing services to taxonomists for standard genome sequencing and annotation.</title>
        <authorList>
            <consortium name="The Broad Institute Genomics Platform"/>
            <consortium name="The Broad Institute Genome Sequencing Center for Infectious Disease"/>
            <person name="Wu L."/>
            <person name="Ma J."/>
        </authorList>
    </citation>
    <scope>NUCLEOTIDE SEQUENCE [LARGE SCALE GENOMIC DNA]</scope>
    <source>
        <strain evidence="11">JCM 32304</strain>
    </source>
</reference>
<keyword evidence="4 8" id="KW-0812">Transmembrane</keyword>
<accession>A0ABQ2Q9P8</accession>
<feature type="transmembrane region" description="Helical" evidence="8">
    <location>
        <begin position="368"/>
        <end position="387"/>
    </location>
</feature>
<feature type="transmembrane region" description="Helical" evidence="8">
    <location>
        <begin position="169"/>
        <end position="194"/>
    </location>
</feature>
<feature type="transmembrane region" description="Helical" evidence="8">
    <location>
        <begin position="309"/>
        <end position="327"/>
    </location>
</feature>
<keyword evidence="3 7" id="KW-0997">Cell inner membrane</keyword>
<evidence type="ECO:0000256" key="2">
    <source>
        <dbReference type="ARBA" id="ARBA00022475"/>
    </source>
</evidence>
<dbReference type="InterPro" id="IPR010656">
    <property type="entry name" value="DctM"/>
</dbReference>
<feature type="transmembrane region" description="Helical" evidence="8">
    <location>
        <begin position="339"/>
        <end position="361"/>
    </location>
</feature>
<evidence type="ECO:0000256" key="8">
    <source>
        <dbReference type="SAM" id="Phobius"/>
    </source>
</evidence>
<dbReference type="RefSeq" id="WP_188922681.1">
    <property type="nucleotide sequence ID" value="NZ_BMQV01000049.1"/>
</dbReference>
<dbReference type="Pfam" id="PF06808">
    <property type="entry name" value="DctM"/>
    <property type="match status" value="1"/>
</dbReference>
<organism evidence="10 11">
    <name type="scientific">Shewanella saliphila</name>
    <dbReference type="NCBI Taxonomy" id="2282698"/>
    <lineage>
        <taxon>Bacteria</taxon>
        <taxon>Pseudomonadati</taxon>
        <taxon>Pseudomonadota</taxon>
        <taxon>Gammaproteobacteria</taxon>
        <taxon>Alteromonadales</taxon>
        <taxon>Shewanellaceae</taxon>
        <taxon>Shewanella</taxon>
    </lineage>
</organism>
<keyword evidence="6 8" id="KW-0472">Membrane</keyword>
<feature type="transmembrane region" description="Helical" evidence="8">
    <location>
        <begin position="393"/>
        <end position="414"/>
    </location>
</feature>
<evidence type="ECO:0000256" key="7">
    <source>
        <dbReference type="RuleBase" id="RU369079"/>
    </source>
</evidence>
<keyword evidence="7" id="KW-0813">Transport</keyword>
<name>A0ABQ2Q9P8_9GAMM</name>
<evidence type="ECO:0000313" key="11">
    <source>
        <dbReference type="Proteomes" id="UP000654367"/>
    </source>
</evidence>
<keyword evidence="5 8" id="KW-1133">Transmembrane helix</keyword>